<protein>
    <submittedName>
        <fullName evidence="6">Beta-ketoacyl synthase N-terminal-like domain-containing protein</fullName>
    </submittedName>
</protein>
<dbReference type="Gene3D" id="3.40.47.10">
    <property type="match status" value="1"/>
</dbReference>
<comment type="pathway">
    <text evidence="1">Lipid metabolism; fatty acid biosynthesis.</text>
</comment>
<dbReference type="PANTHER" id="PTHR11712:SF347">
    <property type="entry name" value="BETA KETOACYL-ACYL CARRIER PROTEIN SYNTHASE"/>
    <property type="match status" value="1"/>
</dbReference>
<dbReference type="InterPro" id="IPR014031">
    <property type="entry name" value="Ketoacyl_synth_C"/>
</dbReference>
<accession>A0ABV6SGH9</accession>
<dbReference type="InterPro" id="IPR018201">
    <property type="entry name" value="Ketoacyl_synth_AS"/>
</dbReference>
<organism evidence="6 7">
    <name type="scientific">Azorhizophilus paspali</name>
    <name type="common">Azotobacter paspali</name>
    <dbReference type="NCBI Taxonomy" id="69963"/>
    <lineage>
        <taxon>Bacteria</taxon>
        <taxon>Pseudomonadati</taxon>
        <taxon>Pseudomonadota</taxon>
        <taxon>Gammaproteobacteria</taxon>
        <taxon>Pseudomonadales</taxon>
        <taxon>Pseudomonadaceae</taxon>
        <taxon>Azorhizophilus</taxon>
    </lineage>
</organism>
<comment type="caution">
    <text evidence="6">The sequence shown here is derived from an EMBL/GenBank/DDBJ whole genome shotgun (WGS) entry which is preliminary data.</text>
</comment>
<reference evidence="6 7" key="1">
    <citation type="submission" date="2024-09" db="EMBL/GenBank/DDBJ databases">
        <authorList>
            <person name="Sun Q."/>
            <person name="Mori K."/>
        </authorList>
    </citation>
    <scope>NUCLEOTIDE SEQUENCE [LARGE SCALE GENOMIC DNA]</scope>
    <source>
        <strain evidence="6 7">NCAIM B.01794</strain>
    </source>
</reference>
<dbReference type="EMBL" id="JBHLSS010000022">
    <property type="protein sequence ID" value="MFC0708639.1"/>
    <property type="molecule type" value="Genomic_DNA"/>
</dbReference>
<dbReference type="PANTHER" id="PTHR11712">
    <property type="entry name" value="POLYKETIDE SYNTHASE-RELATED"/>
    <property type="match status" value="1"/>
</dbReference>
<evidence type="ECO:0000313" key="6">
    <source>
        <dbReference type="EMBL" id="MFC0708639.1"/>
    </source>
</evidence>
<dbReference type="Proteomes" id="UP001589891">
    <property type="component" value="Unassembled WGS sequence"/>
</dbReference>
<name>A0ABV6SGH9_AZOPA</name>
<comment type="similarity">
    <text evidence="2 4">Belongs to the thiolase-like superfamily. Beta-ketoacyl-ACP synthases family.</text>
</comment>
<evidence type="ECO:0000259" key="5">
    <source>
        <dbReference type="PROSITE" id="PS52004"/>
    </source>
</evidence>
<evidence type="ECO:0000256" key="1">
    <source>
        <dbReference type="ARBA" id="ARBA00005194"/>
    </source>
</evidence>
<sequence length="368" mass="38444">MGTVAVAGKSLLTPLGDEKATLEALFQSASGITESASKVPLRNNRVAKLRSADEFTSYGQLQRALALSVATEAITEADLQVEDAGVRFVFATSYGHLLDQPGSDRMSTWAKDCLRELGAQGEPVVIGTACSAGSDALGVGAALLQDENISAVVVVAVDLVTEGKRLAHSNLGTMSDEIPKPFDIHRSGMILGDGAAAAVLKRAADCANSFGELIGYGAANDAYGVTAPDPTGESVRLAVSRALEAAQADARDISIYYSHGTATRLNDELEASVVNDVFGCNEELFLYGSKGSLGHSLGACGLIEFLLLIKFLELQEIPEVVGHDDPIPAIAHRMPAKNKSRIQGNLGVSATLGFGGFNTALIARRGNK</sequence>
<dbReference type="InterPro" id="IPR000794">
    <property type="entry name" value="Beta-ketoacyl_synthase"/>
</dbReference>
<dbReference type="InterPro" id="IPR016039">
    <property type="entry name" value="Thiolase-like"/>
</dbReference>
<dbReference type="RefSeq" id="WP_376942797.1">
    <property type="nucleotide sequence ID" value="NZ_CP183182.1"/>
</dbReference>
<evidence type="ECO:0000256" key="4">
    <source>
        <dbReference type="RuleBase" id="RU003694"/>
    </source>
</evidence>
<dbReference type="Pfam" id="PF00109">
    <property type="entry name" value="ketoacyl-synt"/>
    <property type="match status" value="1"/>
</dbReference>
<keyword evidence="7" id="KW-1185">Reference proteome</keyword>
<evidence type="ECO:0000256" key="3">
    <source>
        <dbReference type="ARBA" id="ARBA00022679"/>
    </source>
</evidence>
<evidence type="ECO:0000256" key="2">
    <source>
        <dbReference type="ARBA" id="ARBA00008467"/>
    </source>
</evidence>
<dbReference type="SMART" id="SM00825">
    <property type="entry name" value="PKS_KS"/>
    <property type="match status" value="1"/>
</dbReference>
<dbReference type="InterPro" id="IPR020841">
    <property type="entry name" value="PKS_Beta-ketoAc_synthase_dom"/>
</dbReference>
<feature type="domain" description="Ketosynthase family 3 (KS3)" evidence="5">
    <location>
        <begin position="1"/>
        <end position="365"/>
    </location>
</feature>
<gene>
    <name evidence="6" type="ORF">ACFFGX_03190</name>
</gene>
<dbReference type="InterPro" id="IPR014030">
    <property type="entry name" value="Ketoacyl_synth_N"/>
</dbReference>
<proteinExistence type="inferred from homology"/>
<dbReference type="PROSITE" id="PS00606">
    <property type="entry name" value="KS3_1"/>
    <property type="match status" value="1"/>
</dbReference>
<dbReference type="SUPFAM" id="SSF53901">
    <property type="entry name" value="Thiolase-like"/>
    <property type="match status" value="2"/>
</dbReference>
<dbReference type="PROSITE" id="PS52004">
    <property type="entry name" value="KS3_2"/>
    <property type="match status" value="1"/>
</dbReference>
<evidence type="ECO:0000313" key="7">
    <source>
        <dbReference type="Proteomes" id="UP001589891"/>
    </source>
</evidence>
<dbReference type="Pfam" id="PF02801">
    <property type="entry name" value="Ketoacyl-synt_C"/>
    <property type="match status" value="1"/>
</dbReference>
<keyword evidence="3 4" id="KW-0808">Transferase</keyword>